<dbReference type="OrthoDB" id="7685535at2"/>
<keyword evidence="4" id="KW-1185">Reference proteome</keyword>
<evidence type="ECO:0000256" key="1">
    <source>
        <dbReference type="SAM" id="MobiDB-lite"/>
    </source>
</evidence>
<proteinExistence type="predicted"/>
<evidence type="ECO:0000313" key="3">
    <source>
        <dbReference type="EMBL" id="AML50223.1"/>
    </source>
</evidence>
<accession>A0A126UVX5</accession>
<dbReference type="KEGG" id="hat:RC74_02130"/>
<evidence type="ECO:0000313" key="4">
    <source>
        <dbReference type="Proteomes" id="UP000070371"/>
    </source>
</evidence>
<protein>
    <recommendedName>
        <fullName evidence="2">Hedgehog/Intein (Hint) domain-containing protein</fullName>
    </recommendedName>
</protein>
<reference evidence="3 4" key="1">
    <citation type="submission" date="2016-02" db="EMBL/GenBank/DDBJ databases">
        <title>Complete genome sequence of Halocynthiibacter arcticus PAMC 20958t from arctic marine sediment.</title>
        <authorList>
            <person name="Lee Y.M."/>
            <person name="Baek K."/>
            <person name="Lee H.K."/>
            <person name="Shin S.C."/>
        </authorList>
    </citation>
    <scope>NUCLEOTIDE SEQUENCE [LARGE SCALE GENOMIC DNA]</scope>
    <source>
        <strain evidence="3">PAMC 20958</strain>
    </source>
</reference>
<dbReference type="EMBL" id="CP014327">
    <property type="protein sequence ID" value="AML50223.1"/>
    <property type="molecule type" value="Genomic_DNA"/>
</dbReference>
<feature type="domain" description="Hedgehog/Intein (Hint)" evidence="2">
    <location>
        <begin position="36"/>
        <end position="161"/>
    </location>
</feature>
<gene>
    <name evidence="3" type="ORF">RC74_02130</name>
</gene>
<feature type="compositionally biased region" description="Basic residues" evidence="1">
    <location>
        <begin position="1"/>
        <end position="13"/>
    </location>
</feature>
<dbReference type="RefSeq" id="WP_052274887.1">
    <property type="nucleotide sequence ID" value="NZ_CP014327.1"/>
</dbReference>
<feature type="region of interest" description="Disordered" evidence="1">
    <location>
        <begin position="1"/>
        <end position="33"/>
    </location>
</feature>
<name>A0A126UVX5_9RHOB</name>
<dbReference type="AlphaFoldDB" id="A0A126UVX5"/>
<dbReference type="InterPro" id="IPR028992">
    <property type="entry name" value="Hedgehog/Intein_dom"/>
</dbReference>
<evidence type="ECO:0000259" key="2">
    <source>
        <dbReference type="Pfam" id="PF13403"/>
    </source>
</evidence>
<organism evidence="3 4">
    <name type="scientific">Falsihalocynthiibacter arcticus</name>
    <dbReference type="NCBI Taxonomy" id="1579316"/>
    <lineage>
        <taxon>Bacteria</taxon>
        <taxon>Pseudomonadati</taxon>
        <taxon>Pseudomonadota</taxon>
        <taxon>Alphaproteobacteria</taxon>
        <taxon>Rhodobacterales</taxon>
        <taxon>Roseobacteraceae</taxon>
        <taxon>Falsihalocynthiibacter</taxon>
    </lineage>
</organism>
<dbReference type="Pfam" id="PF13403">
    <property type="entry name" value="Hint_2"/>
    <property type="match status" value="1"/>
</dbReference>
<sequence length="218" mass="23692">MFGLKKPIRRGAHRTAEASGSYGGGHFKRPRRTGMISGTRVATQFGWRDVTKIVPGDRVLTLDGGLQVVKAVRHEQVAQIPGDSLLKVPSLALGNRETVYLLATQDVMIESDAAEDLFGDPFALIPALALEGLRGIQRVAATEELRVVAIEFAQDQVVFANIGALFLCPRSEQANMVEVAELDLLTYDALPMSEARLLAEAYAMENIVEPSIQEYVAA</sequence>
<dbReference type="STRING" id="1579316.RC74_02130"/>
<dbReference type="Proteomes" id="UP000070371">
    <property type="component" value="Chromosome"/>
</dbReference>